<dbReference type="Proteomes" id="UP000196573">
    <property type="component" value="Unassembled WGS sequence"/>
</dbReference>
<organism evidence="2 3">
    <name type="scientific">Parendozoicomonas haliclonae</name>
    <dbReference type="NCBI Taxonomy" id="1960125"/>
    <lineage>
        <taxon>Bacteria</taxon>
        <taxon>Pseudomonadati</taxon>
        <taxon>Pseudomonadota</taxon>
        <taxon>Gammaproteobacteria</taxon>
        <taxon>Oceanospirillales</taxon>
        <taxon>Endozoicomonadaceae</taxon>
        <taxon>Parendozoicomonas</taxon>
    </lineage>
</organism>
<evidence type="ECO:0000313" key="3">
    <source>
        <dbReference type="Proteomes" id="UP000196573"/>
    </source>
</evidence>
<sequence length="567" mass="63535">MQASAIAQDTKKQVVVGEPPCEATIPGKSKGRKTYLYERGYCYIPKAAWTAGLEKQPGQKVPFYVSSLRHALIIPAGYCYPHLTLDIQETRFIKLPAAKGGSCVAVRINHMHLSPAENVMRIPLLCRGQDVYPEYPGDERFNLQIQGYLAQTPLPYWIAVAAGPSNPPLVRPLLPSSELPDLPPLPSELPNLPALEECPRRKQARGKRKGKGKGKKEKGEKKAGGSITPAKKTSQSRLVQPVTAKADPDTVWREHLQINSFLEGLDTLDLELLSDPVLEQAVKFYQLIKPAIRARLDRYGCKVKERSQAVMDALGDSARLSKAAMEQVGRSRQRFLETAMAKTQREVVRAIKVGELQEDHDPDALDMLDFGLHNLVPDDLLPSDHSPSPEQKDIFAGYRAALLLGVKEIAMECQEVRSTEHFGRAFFLNEHLGHLFLYMAPALRNTTQPLSDFMNLLLLHLGEQRDNLVPENIQDGKALKTLHRRMDTVHGFSEVGILLFNGYATRLGEISTTLSRFQERHWAQLPGRIKEPLARFKGLHEEEQTHWWLCSDILQEIADISADILRG</sequence>
<keyword evidence="3" id="KW-1185">Reference proteome</keyword>
<gene>
    <name evidence="2" type="ORF">EHSB41UT_01553</name>
</gene>
<dbReference type="RefSeq" id="WP_087108536.1">
    <property type="nucleotide sequence ID" value="NZ_CBCSCN010000008.1"/>
</dbReference>
<dbReference type="AlphaFoldDB" id="A0A1X7AI92"/>
<evidence type="ECO:0000256" key="1">
    <source>
        <dbReference type="SAM" id="MobiDB-lite"/>
    </source>
</evidence>
<proteinExistence type="predicted"/>
<reference evidence="2 3" key="1">
    <citation type="submission" date="2017-03" db="EMBL/GenBank/DDBJ databases">
        <authorList>
            <person name="Afonso C.L."/>
            <person name="Miller P.J."/>
            <person name="Scott M.A."/>
            <person name="Spackman E."/>
            <person name="Goraichik I."/>
            <person name="Dimitrov K.M."/>
            <person name="Suarez D.L."/>
            <person name="Swayne D.E."/>
        </authorList>
    </citation>
    <scope>NUCLEOTIDE SEQUENCE [LARGE SCALE GENOMIC DNA]</scope>
    <source>
        <strain evidence="2">SB41UT1</strain>
    </source>
</reference>
<feature type="region of interest" description="Disordered" evidence="1">
    <location>
        <begin position="181"/>
        <end position="242"/>
    </location>
</feature>
<feature type="compositionally biased region" description="Basic residues" evidence="1">
    <location>
        <begin position="201"/>
        <end position="216"/>
    </location>
</feature>
<accession>A0A1X7AI92</accession>
<protein>
    <submittedName>
        <fullName evidence="2">Uncharacterized protein</fullName>
    </submittedName>
</protein>
<name>A0A1X7AI92_9GAMM</name>
<dbReference type="OrthoDB" id="6201527at2"/>
<evidence type="ECO:0000313" key="2">
    <source>
        <dbReference type="EMBL" id="SMA43093.1"/>
    </source>
</evidence>
<dbReference type="EMBL" id="FWPT01000003">
    <property type="protein sequence ID" value="SMA43093.1"/>
    <property type="molecule type" value="Genomic_DNA"/>
</dbReference>